<evidence type="ECO:0000256" key="9">
    <source>
        <dbReference type="SAM" id="Coils"/>
    </source>
</evidence>
<dbReference type="Pfam" id="PF01590">
    <property type="entry name" value="GAF"/>
    <property type="match status" value="1"/>
</dbReference>
<feature type="domain" description="Histidine kinase" evidence="11">
    <location>
        <begin position="1031"/>
        <end position="1225"/>
    </location>
</feature>
<evidence type="ECO:0000313" key="15">
    <source>
        <dbReference type="EMBL" id="KAF3885687.1"/>
    </source>
</evidence>
<keyword evidence="6" id="KW-0067">ATP-binding</keyword>
<proteinExistence type="inferred from homology"/>
<keyword evidence="4" id="KW-0547">Nucleotide-binding</keyword>
<feature type="domain" description="PAC" evidence="14">
    <location>
        <begin position="695"/>
        <end position="762"/>
    </location>
</feature>
<dbReference type="InterPro" id="IPR016132">
    <property type="entry name" value="Phyto_chromo_attachment"/>
</dbReference>
<dbReference type="PROSITE" id="PS50110">
    <property type="entry name" value="RESPONSE_REGULATORY"/>
    <property type="match status" value="1"/>
</dbReference>
<dbReference type="SMART" id="SM00387">
    <property type="entry name" value="HATPase_c"/>
    <property type="match status" value="1"/>
</dbReference>
<dbReference type="PANTHER" id="PTHR43065:SF23">
    <property type="entry name" value="SENSOR HISTIDINE KINASE PDTAS"/>
    <property type="match status" value="1"/>
</dbReference>
<keyword evidence="2 8" id="KW-0597">Phosphoprotein</keyword>
<evidence type="ECO:0000259" key="13">
    <source>
        <dbReference type="PROSITE" id="PS50112"/>
    </source>
</evidence>
<dbReference type="GO" id="GO:0005524">
    <property type="term" value="F:ATP binding"/>
    <property type="evidence" value="ECO:0007669"/>
    <property type="project" value="UniProtKB-KW"/>
</dbReference>
<feature type="domain" description="PAC" evidence="14">
    <location>
        <begin position="835"/>
        <end position="887"/>
    </location>
</feature>
<dbReference type="SMART" id="SM00448">
    <property type="entry name" value="REC"/>
    <property type="match status" value="1"/>
</dbReference>
<feature type="domain" description="PAC" evidence="14">
    <location>
        <begin position="417"/>
        <end position="469"/>
    </location>
</feature>
<dbReference type="InterPro" id="IPR001789">
    <property type="entry name" value="Sig_transdc_resp-reg_receiver"/>
</dbReference>
<gene>
    <name evidence="15" type="ORF">DA73_0400009570</name>
</gene>
<dbReference type="InterPro" id="IPR001610">
    <property type="entry name" value="PAC"/>
</dbReference>
<dbReference type="GO" id="GO:0000160">
    <property type="term" value="P:phosphorelay signal transduction system"/>
    <property type="evidence" value="ECO:0007669"/>
    <property type="project" value="UniProtKB-KW"/>
</dbReference>
<dbReference type="SUPFAM" id="SSF55874">
    <property type="entry name" value="ATPase domain of HSP90 chaperone/DNA topoisomerase II/histidine kinase"/>
    <property type="match status" value="1"/>
</dbReference>
<evidence type="ECO:0000256" key="1">
    <source>
        <dbReference type="ARBA" id="ARBA00006402"/>
    </source>
</evidence>
<evidence type="ECO:0000256" key="6">
    <source>
        <dbReference type="ARBA" id="ARBA00022840"/>
    </source>
</evidence>
<evidence type="ECO:0000256" key="3">
    <source>
        <dbReference type="ARBA" id="ARBA00022679"/>
    </source>
</evidence>
<dbReference type="Pfam" id="PF07568">
    <property type="entry name" value="HisKA_2"/>
    <property type="match status" value="1"/>
</dbReference>
<dbReference type="InterPro" id="IPR035965">
    <property type="entry name" value="PAS-like_dom_sf"/>
</dbReference>
<dbReference type="OrthoDB" id="415806at2"/>
<evidence type="ECO:0000256" key="4">
    <source>
        <dbReference type="ARBA" id="ARBA00022741"/>
    </source>
</evidence>
<protein>
    <submittedName>
        <fullName evidence="15">PAS domain S-box protein</fullName>
    </submittedName>
</protein>
<dbReference type="RefSeq" id="WP_050046182.1">
    <property type="nucleotide sequence ID" value="NZ_JHEG04000001.1"/>
</dbReference>
<evidence type="ECO:0000313" key="16">
    <source>
        <dbReference type="Proteomes" id="UP000029738"/>
    </source>
</evidence>
<dbReference type="PROSITE" id="PS50046">
    <property type="entry name" value="PHYTOCHROME_2"/>
    <property type="match status" value="1"/>
</dbReference>
<dbReference type="InterPro" id="IPR000700">
    <property type="entry name" value="PAS-assoc_C"/>
</dbReference>
<feature type="domain" description="PAS" evidence="13">
    <location>
        <begin position="509"/>
        <end position="584"/>
    </location>
</feature>
<dbReference type="AlphaFoldDB" id="A0A8S9T115"/>
<dbReference type="PROSITE" id="PS50109">
    <property type="entry name" value="HIS_KIN"/>
    <property type="match status" value="1"/>
</dbReference>
<feature type="domain" description="PAS" evidence="13">
    <location>
        <begin position="637"/>
        <end position="708"/>
    </location>
</feature>
<dbReference type="GO" id="GO:0006355">
    <property type="term" value="P:regulation of DNA-templated transcription"/>
    <property type="evidence" value="ECO:0007669"/>
    <property type="project" value="InterPro"/>
</dbReference>
<keyword evidence="5" id="KW-0418">Kinase</keyword>
<comment type="caution">
    <text evidence="15">The sequence shown here is derived from an EMBL/GenBank/DDBJ whole genome shotgun (WGS) entry which is preliminary data.</text>
</comment>
<dbReference type="Pfam" id="PF00989">
    <property type="entry name" value="PAS"/>
    <property type="match status" value="1"/>
</dbReference>
<feature type="domain" description="PAC" evidence="14">
    <location>
        <begin position="584"/>
        <end position="636"/>
    </location>
</feature>
<comment type="similarity">
    <text evidence="1">In the N-terminal section; belongs to the phytochrome family.</text>
</comment>
<keyword evidence="7" id="KW-0902">Two-component regulatory system</keyword>
<dbReference type="Pfam" id="PF13426">
    <property type="entry name" value="PAS_9"/>
    <property type="match status" value="1"/>
</dbReference>
<keyword evidence="16" id="KW-1185">Reference proteome</keyword>
<dbReference type="SUPFAM" id="SSF52172">
    <property type="entry name" value="CheY-like"/>
    <property type="match status" value="1"/>
</dbReference>
<feature type="domain" description="Response regulatory" evidence="12">
    <location>
        <begin position="6"/>
        <end position="125"/>
    </location>
</feature>
<dbReference type="Pfam" id="PF08447">
    <property type="entry name" value="PAS_3"/>
    <property type="match status" value="1"/>
</dbReference>
<evidence type="ECO:0000256" key="8">
    <source>
        <dbReference type="PROSITE-ProRule" id="PRU00169"/>
    </source>
</evidence>
<dbReference type="SMART" id="SM00091">
    <property type="entry name" value="PAS"/>
    <property type="match status" value="5"/>
</dbReference>
<feature type="domain" description="Phytochrome chromophore attachment site" evidence="10">
    <location>
        <begin position="157"/>
        <end position="306"/>
    </location>
</feature>
<keyword evidence="9" id="KW-0175">Coiled coil</keyword>
<dbReference type="InterPro" id="IPR013655">
    <property type="entry name" value="PAS_fold_3"/>
</dbReference>
<dbReference type="GO" id="GO:0016301">
    <property type="term" value="F:kinase activity"/>
    <property type="evidence" value="ECO:0007669"/>
    <property type="project" value="UniProtKB-KW"/>
</dbReference>
<feature type="modified residue" description="4-aspartylphosphate" evidence="8">
    <location>
        <position position="58"/>
    </location>
</feature>
<dbReference type="SMART" id="SM00086">
    <property type="entry name" value="PAC"/>
    <property type="match status" value="5"/>
</dbReference>
<keyword evidence="3" id="KW-0808">Transferase</keyword>
<evidence type="ECO:0000256" key="5">
    <source>
        <dbReference type="ARBA" id="ARBA00022777"/>
    </source>
</evidence>
<dbReference type="Pfam" id="PF00072">
    <property type="entry name" value="Response_reg"/>
    <property type="match status" value="1"/>
</dbReference>
<dbReference type="PANTHER" id="PTHR43065">
    <property type="entry name" value="SENSOR HISTIDINE KINASE"/>
    <property type="match status" value="1"/>
</dbReference>
<dbReference type="CDD" id="cd00130">
    <property type="entry name" value="PAS"/>
    <property type="match status" value="5"/>
</dbReference>
<dbReference type="PROSITE" id="PS50113">
    <property type="entry name" value="PAC"/>
    <property type="match status" value="4"/>
</dbReference>
<dbReference type="InterPro" id="IPR003594">
    <property type="entry name" value="HATPase_dom"/>
</dbReference>
<evidence type="ECO:0000259" key="10">
    <source>
        <dbReference type="PROSITE" id="PS50046"/>
    </source>
</evidence>
<organism evidence="15 16">
    <name type="scientific">Tolypothrix bouteillei VB521301</name>
    <dbReference type="NCBI Taxonomy" id="1479485"/>
    <lineage>
        <taxon>Bacteria</taxon>
        <taxon>Bacillati</taxon>
        <taxon>Cyanobacteriota</taxon>
        <taxon>Cyanophyceae</taxon>
        <taxon>Nostocales</taxon>
        <taxon>Tolypothrichaceae</taxon>
        <taxon>Tolypothrix</taxon>
    </lineage>
</organism>
<dbReference type="InterPro" id="IPR013656">
    <property type="entry name" value="PAS_4"/>
</dbReference>
<dbReference type="InterPro" id="IPR011495">
    <property type="entry name" value="Sig_transdc_His_kin_sub2_dim/P"/>
</dbReference>
<dbReference type="Gene3D" id="3.30.450.20">
    <property type="entry name" value="PAS domain"/>
    <property type="match status" value="5"/>
</dbReference>
<feature type="domain" description="PAS" evidence="13">
    <location>
        <begin position="341"/>
        <end position="411"/>
    </location>
</feature>
<dbReference type="CDD" id="cd00156">
    <property type="entry name" value="REC"/>
    <property type="match status" value="1"/>
</dbReference>
<name>A0A8S9T115_9CYAN</name>
<dbReference type="Gene3D" id="3.30.450.40">
    <property type="match status" value="1"/>
</dbReference>
<dbReference type="EMBL" id="JHEG04000001">
    <property type="protein sequence ID" value="KAF3885687.1"/>
    <property type="molecule type" value="Genomic_DNA"/>
</dbReference>
<dbReference type="Gene3D" id="3.40.50.2300">
    <property type="match status" value="1"/>
</dbReference>
<dbReference type="Proteomes" id="UP000029738">
    <property type="component" value="Unassembled WGS sequence"/>
</dbReference>
<dbReference type="InterPro" id="IPR036890">
    <property type="entry name" value="HATPase_C_sf"/>
</dbReference>
<feature type="coiled-coil region" evidence="9">
    <location>
        <begin position="300"/>
        <end position="344"/>
    </location>
</feature>
<feature type="coiled-coil region" evidence="9">
    <location>
        <begin position="471"/>
        <end position="519"/>
    </location>
</feature>
<reference evidence="15" key="2">
    <citation type="submission" date="2019-11" db="EMBL/GenBank/DDBJ databases">
        <title>Improved Assembly of Tolypothrix boutellei genome.</title>
        <authorList>
            <person name="Sarangi A.N."/>
            <person name="Mukherjee M."/>
            <person name="Ghosh S."/>
            <person name="Singh D."/>
            <person name="Das A."/>
            <person name="Kant S."/>
            <person name="Prusty A."/>
            <person name="Tripathy S."/>
        </authorList>
    </citation>
    <scope>NUCLEOTIDE SEQUENCE</scope>
    <source>
        <strain evidence="15">VB521301</strain>
    </source>
</reference>
<dbReference type="InterPro" id="IPR005467">
    <property type="entry name" value="His_kinase_dom"/>
</dbReference>
<feature type="domain" description="PAS" evidence="13">
    <location>
        <begin position="763"/>
        <end position="832"/>
    </location>
</feature>
<dbReference type="SMART" id="SM00065">
    <property type="entry name" value="GAF"/>
    <property type="match status" value="1"/>
</dbReference>
<dbReference type="InterPro" id="IPR029016">
    <property type="entry name" value="GAF-like_dom_sf"/>
</dbReference>
<dbReference type="SUPFAM" id="SSF55785">
    <property type="entry name" value="PYP-like sensor domain (PAS domain)"/>
    <property type="match status" value="5"/>
</dbReference>
<dbReference type="InterPro" id="IPR013767">
    <property type="entry name" value="PAS_fold"/>
</dbReference>
<reference evidence="15" key="1">
    <citation type="journal article" date="2015" name="Genome Announc.">
        <title>Draft Genome Sequence of Tolypothrix boutellei Strain VB521301.</title>
        <authorList>
            <person name="Chandrababunaidu M.M."/>
            <person name="Singh D."/>
            <person name="Sen D."/>
            <person name="Bhan S."/>
            <person name="Das S."/>
            <person name="Gupta A."/>
            <person name="Adhikary S.P."/>
            <person name="Tripathy S."/>
        </authorList>
    </citation>
    <scope>NUCLEOTIDE SEQUENCE</scope>
    <source>
        <strain evidence="15">VB521301</strain>
    </source>
</reference>
<dbReference type="InterPro" id="IPR011006">
    <property type="entry name" value="CheY-like_superfamily"/>
</dbReference>
<dbReference type="Gene3D" id="3.30.565.10">
    <property type="entry name" value="Histidine kinase-like ATPase, C-terminal domain"/>
    <property type="match status" value="1"/>
</dbReference>
<evidence type="ECO:0000256" key="7">
    <source>
        <dbReference type="ARBA" id="ARBA00023012"/>
    </source>
</evidence>
<evidence type="ECO:0000256" key="2">
    <source>
        <dbReference type="ARBA" id="ARBA00022553"/>
    </source>
</evidence>
<evidence type="ECO:0000259" key="11">
    <source>
        <dbReference type="PROSITE" id="PS50109"/>
    </source>
</evidence>
<evidence type="ECO:0000259" key="12">
    <source>
        <dbReference type="PROSITE" id="PS50110"/>
    </source>
</evidence>
<sequence length="1227" mass="140321">MDSQRTIFIIDDCEEDRIVYRRFLERDKRYTCKIVEFESAAEAIEICKSWIPDLILVDFMLPDATGVEFLEELKLSTDRNYLPVIMLTGQGDESIAVQAMKSGAQDYLVKGKLTDDTFYRASYTVMERVRLMQQVDLQQEQQRLIAAIALRIRLSLSLEIVLNTAVEEIRDFLKADRVIVYQFHPDKSGTIVAESVVTGWKSCLNVRVEDSCFQGVRGSYHRSHSGAVNDTRQAALSDCHVELLEHYQVRANLYVPIFSGTQLVEADRCLLRNEPPVWGLLIAHQCGNPRQWQQSEMDLLEQLSVQLAIAIQQAELYENLQSLNAKLEAKVLERTAELQQSERKFRAIFEQTFQLIGLLTPKGAILELNQASLEFFGAKREDLKGQPFWELSCNKTLPSVYKGLQRAIALASVGNFVRYEVTLPNAQGIERTIDFSIKPIFNEMGEVVLLLPEGRDITERKQAEEALCDLNEELEARVHQRTNDLAQANINLRSEIAERQRVEDELRRSEEKFRQLAENIGEVFFIYNHDLSETIYISPAYEEIWGRSCSSMYENSLSWLNLVHPEDKDTVMQSFDEHKYIEGFKQEYRIIRDDGETRWIRTQSFKVRDSAGAIQRIVGLAEDITERKRTETELQRRQQEFLALLENAPDIIARIEHNYRYLYINPAVEAASGLLRQAFIGKTTKELGFPEETVTQIEFGVKQVFETGQEHFIEFSLDGLNGLKHYQARMVPERNSHGDLSSVLLMSRDITLLKQTEMEMRETNALLQAIIQSAPVGIDFVDIHGKIVLWNPMSERLFGWEAQEVIGKSLPIVPDKEREKFGELASQTFAGQGLTQIETQRQRKDGSLIDIGLSTAVVRDIQGNIIGGIGICQDISERQAALRERKQAELELLRSRDLREAIFNESADAIFLVDEDTRRIIDCNRRAINLFEASSKEELINDNDRTLQHYPLTFEELEKLTEEVKTKGFWSREIEYKTLKNNSFWGNLAVKQISIAGTVRNLVRVTDISDRKQAVDQLEHSLEEKETLLKEIHHRVKNNLQIISSLLRMQSRRARDESTMMLFQESQNRVQSMALIHEHLYQSPEISQIDFGEYIRSLTDNLFRCYGISQKAIAVTIETGGIKLNLDTAIPCGLLINELVSNSLKYAFPKGRRGEIAICLVSATDNTITLTVSDSGIGIPESLDWSNTNSLGLRIVHNLTRQLKGTLTLERNNGTAFHITFSPILKT</sequence>
<accession>A0A8S9T115</accession>
<dbReference type="InterPro" id="IPR000014">
    <property type="entry name" value="PAS"/>
</dbReference>
<dbReference type="Pfam" id="PF02518">
    <property type="entry name" value="HATPase_c"/>
    <property type="match status" value="1"/>
</dbReference>
<dbReference type="SUPFAM" id="SSF55781">
    <property type="entry name" value="GAF domain-like"/>
    <property type="match status" value="1"/>
</dbReference>
<dbReference type="InterPro" id="IPR003018">
    <property type="entry name" value="GAF"/>
</dbReference>
<dbReference type="PROSITE" id="PS50112">
    <property type="entry name" value="PAS"/>
    <property type="match status" value="4"/>
</dbReference>
<evidence type="ECO:0000259" key="14">
    <source>
        <dbReference type="PROSITE" id="PS50113"/>
    </source>
</evidence>
<dbReference type="Pfam" id="PF08448">
    <property type="entry name" value="PAS_4"/>
    <property type="match status" value="2"/>
</dbReference>
<dbReference type="NCBIfam" id="TIGR00229">
    <property type="entry name" value="sensory_box"/>
    <property type="match status" value="5"/>
</dbReference>